<dbReference type="WBParaSite" id="OFLC_0000546201-mRNA-1">
    <property type="protein sequence ID" value="OFLC_0000546201-mRNA-1"/>
    <property type="gene ID" value="OFLC_0000546201"/>
</dbReference>
<dbReference type="InterPro" id="IPR011993">
    <property type="entry name" value="PH-like_dom_sf"/>
</dbReference>
<dbReference type="Gene3D" id="2.30.29.30">
    <property type="entry name" value="Pleckstrin-homology domain (PH domain)/Phosphotyrosine-binding domain (PTB)"/>
    <property type="match status" value="1"/>
</dbReference>
<keyword evidence="2" id="KW-1185">Reference proteome</keyword>
<evidence type="ECO:0000313" key="2">
    <source>
        <dbReference type="Proteomes" id="UP000267606"/>
    </source>
</evidence>
<organism evidence="3">
    <name type="scientific">Onchocerca flexuosa</name>
    <dbReference type="NCBI Taxonomy" id="387005"/>
    <lineage>
        <taxon>Eukaryota</taxon>
        <taxon>Metazoa</taxon>
        <taxon>Ecdysozoa</taxon>
        <taxon>Nematoda</taxon>
        <taxon>Chromadorea</taxon>
        <taxon>Rhabditida</taxon>
        <taxon>Spirurina</taxon>
        <taxon>Spiruromorpha</taxon>
        <taxon>Filarioidea</taxon>
        <taxon>Onchocercidae</taxon>
        <taxon>Onchocerca</taxon>
    </lineage>
</organism>
<dbReference type="EMBL" id="UZAJ01004710">
    <property type="protein sequence ID" value="VDO43242.1"/>
    <property type="molecule type" value="Genomic_DNA"/>
</dbReference>
<dbReference type="STRING" id="387005.A0A183HDA1"/>
<dbReference type="AlphaFoldDB" id="A0A183HDA1"/>
<proteinExistence type="predicted"/>
<accession>A0A183HDA1</accession>
<reference evidence="1 2" key="2">
    <citation type="submission" date="2018-11" db="EMBL/GenBank/DDBJ databases">
        <authorList>
            <consortium name="Pathogen Informatics"/>
        </authorList>
    </citation>
    <scope>NUCLEOTIDE SEQUENCE [LARGE SCALE GENOMIC DNA]</scope>
</reference>
<name>A0A183HDA1_9BILA</name>
<sequence>MAIELEPNEDLELDLFGAAFFRGYIERPVGGPLKEIKKMILSVTLPDIPVLVGISYGYITLVDEAKQEILLVQRLHDCDCRYIDDRFEVAISAAVLSDCPCFLLTFPDTSFLTDPNSETEVLKFPEKIKMLQVFSKQAIMIEALINSLSKLSDRNVDGKNVKYNNCQKIAVVQGELLNLEGTTSSSNSLNDKSVHVTNISVS</sequence>
<evidence type="ECO:0000313" key="1">
    <source>
        <dbReference type="EMBL" id="VDO43242.1"/>
    </source>
</evidence>
<protein>
    <submittedName>
        <fullName evidence="3">BBS1 domain-containing protein</fullName>
    </submittedName>
</protein>
<reference evidence="3" key="1">
    <citation type="submission" date="2016-06" db="UniProtKB">
        <authorList>
            <consortium name="WormBaseParasite"/>
        </authorList>
    </citation>
    <scope>IDENTIFICATION</scope>
</reference>
<dbReference type="Proteomes" id="UP000267606">
    <property type="component" value="Unassembled WGS sequence"/>
</dbReference>
<gene>
    <name evidence="1" type="ORF">OFLC_LOCUS5464</name>
</gene>
<evidence type="ECO:0000313" key="3">
    <source>
        <dbReference type="WBParaSite" id="OFLC_0000546201-mRNA-1"/>
    </source>
</evidence>